<dbReference type="Proteomes" id="UP001629235">
    <property type="component" value="Unassembled WGS sequence"/>
</dbReference>
<reference evidence="1 2" key="1">
    <citation type="journal article" date="2024" name="Chem. Sci.">
        <title>Discovery of megapolipeptins by genome mining of a Burkholderiales bacteria collection.</title>
        <authorList>
            <person name="Paulo B.S."/>
            <person name="Recchia M.J.J."/>
            <person name="Lee S."/>
            <person name="Fergusson C.H."/>
            <person name="Romanowski S.B."/>
            <person name="Hernandez A."/>
            <person name="Krull N."/>
            <person name="Liu D.Y."/>
            <person name="Cavanagh H."/>
            <person name="Bos A."/>
            <person name="Gray C.A."/>
            <person name="Murphy B.T."/>
            <person name="Linington R.G."/>
            <person name="Eustaquio A.S."/>
        </authorList>
    </citation>
    <scope>NUCLEOTIDE SEQUENCE [LARGE SCALE GENOMIC DNA]</scope>
    <source>
        <strain evidence="1 2">RL18-126-BIB-B</strain>
    </source>
</reference>
<proteinExistence type="predicted"/>
<gene>
    <name evidence="1" type="ORF">PQR01_38185</name>
</gene>
<evidence type="ECO:0000313" key="1">
    <source>
        <dbReference type="EMBL" id="MFM0109060.1"/>
    </source>
</evidence>
<organism evidence="1 2">
    <name type="scientific">Paraburkholderia rhynchosiae</name>
    <dbReference type="NCBI Taxonomy" id="487049"/>
    <lineage>
        <taxon>Bacteria</taxon>
        <taxon>Pseudomonadati</taxon>
        <taxon>Pseudomonadota</taxon>
        <taxon>Betaproteobacteria</taxon>
        <taxon>Burkholderiales</taxon>
        <taxon>Burkholderiaceae</taxon>
        <taxon>Paraburkholderia</taxon>
    </lineage>
</organism>
<evidence type="ECO:0000313" key="2">
    <source>
        <dbReference type="Proteomes" id="UP001629235"/>
    </source>
</evidence>
<keyword evidence="2" id="KW-1185">Reference proteome</keyword>
<sequence length="43" mass="4402">MKKQISTATVIGAMLALACLLWEQQSVADVSGNKAQAAAPAQS</sequence>
<name>A0ACC7NPV4_9BURK</name>
<dbReference type="EMBL" id="JAQQDW010000163">
    <property type="protein sequence ID" value="MFM0109060.1"/>
    <property type="molecule type" value="Genomic_DNA"/>
</dbReference>
<accession>A0ACC7NPV4</accession>
<comment type="caution">
    <text evidence="1">The sequence shown here is derived from an EMBL/GenBank/DDBJ whole genome shotgun (WGS) entry which is preliminary data.</text>
</comment>
<protein>
    <submittedName>
        <fullName evidence="1">Uncharacterized protein</fullName>
    </submittedName>
</protein>